<dbReference type="AlphaFoldDB" id="K1LET0"/>
<reference evidence="2 3" key="1">
    <citation type="journal article" date="2012" name="J. Bacteriol.">
        <title>Draft Genome Sequence of Cecembia lonarensis Strain LW9T, Isolated from Lonar Lake, a Haloalkaline Lake in India.</title>
        <authorList>
            <person name="Shivaji S."/>
            <person name="Ara S."/>
            <person name="Singh A."/>
            <person name="Pinnaka A.K."/>
        </authorList>
    </citation>
    <scope>NUCLEOTIDE SEQUENCE [LARGE SCALE GENOMIC DNA]</scope>
    <source>
        <strain evidence="2 3">LW9</strain>
    </source>
</reference>
<gene>
    <name evidence="2" type="ORF">B879_00646</name>
</gene>
<name>K1LET0_CECL9</name>
<dbReference type="PROSITE" id="PS51257">
    <property type="entry name" value="PROKAR_LIPOPROTEIN"/>
    <property type="match status" value="1"/>
</dbReference>
<feature type="chain" id="PRO_5003847646" evidence="1">
    <location>
        <begin position="26"/>
        <end position="52"/>
    </location>
</feature>
<protein>
    <submittedName>
        <fullName evidence="2">Uncharacterized protein</fullName>
    </submittedName>
</protein>
<comment type="caution">
    <text evidence="2">The sequence shown here is derived from an EMBL/GenBank/DDBJ whole genome shotgun (WGS) entry which is preliminary data.</text>
</comment>
<keyword evidence="1" id="KW-0732">Signal</keyword>
<dbReference type="EMBL" id="AMGM01000006">
    <property type="protein sequence ID" value="EKB50667.1"/>
    <property type="molecule type" value="Genomic_DNA"/>
</dbReference>
<dbReference type="Proteomes" id="UP000004478">
    <property type="component" value="Unassembled WGS sequence"/>
</dbReference>
<dbReference type="RefSeq" id="WP_009183694.1">
    <property type="nucleotide sequence ID" value="NZ_AMGM01000006.1"/>
</dbReference>
<organism evidence="2 3">
    <name type="scientific">Cecembia lonarensis (strain CCUG 58316 / KCTC 22772 / LW9)</name>
    <dbReference type="NCBI Taxonomy" id="1225176"/>
    <lineage>
        <taxon>Bacteria</taxon>
        <taxon>Pseudomonadati</taxon>
        <taxon>Bacteroidota</taxon>
        <taxon>Cytophagia</taxon>
        <taxon>Cytophagales</taxon>
        <taxon>Cyclobacteriaceae</taxon>
        <taxon>Cecembia</taxon>
    </lineage>
</organism>
<evidence type="ECO:0000256" key="1">
    <source>
        <dbReference type="SAM" id="SignalP"/>
    </source>
</evidence>
<keyword evidence="3" id="KW-1185">Reference proteome</keyword>
<sequence>MFRKRYGLLSLLVVVLLGSCLSDSADDEQLDSVNNGDAVFKFACSKFFIRTF</sequence>
<accession>K1LET0</accession>
<evidence type="ECO:0000313" key="2">
    <source>
        <dbReference type="EMBL" id="EKB50667.1"/>
    </source>
</evidence>
<proteinExistence type="predicted"/>
<evidence type="ECO:0000313" key="3">
    <source>
        <dbReference type="Proteomes" id="UP000004478"/>
    </source>
</evidence>
<feature type="signal peptide" evidence="1">
    <location>
        <begin position="1"/>
        <end position="25"/>
    </location>
</feature>